<organism evidence="2 3">
    <name type="scientific">Sphagnum jensenii</name>
    <dbReference type="NCBI Taxonomy" id="128206"/>
    <lineage>
        <taxon>Eukaryota</taxon>
        <taxon>Viridiplantae</taxon>
        <taxon>Streptophyta</taxon>
        <taxon>Embryophyta</taxon>
        <taxon>Bryophyta</taxon>
        <taxon>Sphagnophytina</taxon>
        <taxon>Sphagnopsida</taxon>
        <taxon>Sphagnales</taxon>
        <taxon>Sphagnaceae</taxon>
        <taxon>Sphagnum</taxon>
    </lineage>
</organism>
<dbReference type="SUPFAM" id="SSF158710">
    <property type="entry name" value="PSPTO4464-like"/>
    <property type="match status" value="1"/>
</dbReference>
<dbReference type="Pfam" id="PF04751">
    <property type="entry name" value="DarP"/>
    <property type="match status" value="1"/>
</dbReference>
<dbReference type="Proteomes" id="UP001497444">
    <property type="component" value="Chromosome 17"/>
</dbReference>
<accession>A0ABP0WEM3</accession>
<evidence type="ECO:0000256" key="1">
    <source>
        <dbReference type="SAM" id="MobiDB-lite"/>
    </source>
</evidence>
<proteinExistence type="predicted"/>
<feature type="region of interest" description="Disordered" evidence="1">
    <location>
        <begin position="139"/>
        <end position="196"/>
    </location>
</feature>
<dbReference type="InterPro" id="IPR006839">
    <property type="entry name" value="DarP"/>
</dbReference>
<evidence type="ECO:0000313" key="2">
    <source>
        <dbReference type="EMBL" id="CAK9264899.1"/>
    </source>
</evidence>
<feature type="compositionally biased region" description="Acidic residues" evidence="1">
    <location>
        <begin position="169"/>
        <end position="184"/>
    </location>
</feature>
<dbReference type="InterPro" id="IPR023153">
    <property type="entry name" value="DarP_sf"/>
</dbReference>
<dbReference type="CDD" id="cd16331">
    <property type="entry name" value="YjgA-like"/>
    <property type="match status" value="1"/>
</dbReference>
<dbReference type="Gene3D" id="1.10.60.30">
    <property type="entry name" value="PSPTO4464-like domains"/>
    <property type="match status" value="2"/>
</dbReference>
<feature type="region of interest" description="Disordered" evidence="1">
    <location>
        <begin position="355"/>
        <end position="386"/>
    </location>
</feature>
<gene>
    <name evidence="2" type="ORF">CSSPJE1EN1_LOCUS10377</name>
</gene>
<protein>
    <submittedName>
        <fullName evidence="2">Uncharacterized protein</fullName>
    </submittedName>
</protein>
<dbReference type="PANTHER" id="PTHR36898">
    <property type="entry name" value="OSJNBB0026I12.6 PROTEIN"/>
    <property type="match status" value="1"/>
</dbReference>
<name>A0ABP0WEM3_9BRYO</name>
<sequence length="412" mass="46027">MCLLVSLFASKLRNEQRKFLQQKERDKTCRRNRCGDFREKTRLAGMLLHVGKQLWWRPSSNQHLSVLTLLPSHLYLKAMLPGSCSTPVHLHTSFGCTSSSLCRGALRGCSRNSDDILTCTYLMRAFAGAPCSFRELHTGTAGKSQGRRKKKIQPSAVQIAKPTSSGIEKEDDADDEDYSLDSEDKESKGQSKRRSLQARHWGVQLASLSQTQLQLAVRWAKLSDEVYESIMLVKALSPKARNGKRRQFNYIGGLLRDVDPVLMDLVLKAGKGGDPPSTFDSSPVNEPNELDFSDETIPAKISQEDMAAQKAAGRWLEGLLSGDEVVTHEVFSYSGDVYLDRQELRKLIREAQQSKDMESALEESHSENGGNETVRSPKLPSNPPSRQQKALYKFLLKLARGVLQSNSSELEV</sequence>
<evidence type="ECO:0000313" key="3">
    <source>
        <dbReference type="Proteomes" id="UP001497444"/>
    </source>
</evidence>
<dbReference type="EMBL" id="OZ020112">
    <property type="protein sequence ID" value="CAK9264899.1"/>
    <property type="molecule type" value="Genomic_DNA"/>
</dbReference>
<reference evidence="2" key="1">
    <citation type="submission" date="2024-02" db="EMBL/GenBank/DDBJ databases">
        <authorList>
            <consortium name="ELIXIR-Norway"/>
            <consortium name="Elixir Norway"/>
        </authorList>
    </citation>
    <scope>NUCLEOTIDE SEQUENCE</scope>
</reference>
<keyword evidence="3" id="KW-1185">Reference proteome</keyword>
<dbReference type="PANTHER" id="PTHR36898:SF1">
    <property type="entry name" value="OS04G0250700 PROTEIN"/>
    <property type="match status" value="1"/>
</dbReference>
<feature type="compositionally biased region" description="Basic and acidic residues" evidence="1">
    <location>
        <begin position="355"/>
        <end position="366"/>
    </location>
</feature>